<feature type="compositionally biased region" description="Basic and acidic residues" evidence="1">
    <location>
        <begin position="384"/>
        <end position="394"/>
    </location>
</feature>
<reference evidence="3" key="1">
    <citation type="journal article" date="2020" name="Stud. Mycol.">
        <title>101 Dothideomycetes genomes: a test case for predicting lifestyles and emergence of pathogens.</title>
        <authorList>
            <person name="Haridas S."/>
            <person name="Albert R."/>
            <person name="Binder M."/>
            <person name="Bloem J."/>
            <person name="Labutti K."/>
            <person name="Salamov A."/>
            <person name="Andreopoulos B."/>
            <person name="Baker S."/>
            <person name="Barry K."/>
            <person name="Bills G."/>
            <person name="Bluhm B."/>
            <person name="Cannon C."/>
            <person name="Castanera R."/>
            <person name="Culley D."/>
            <person name="Daum C."/>
            <person name="Ezra D."/>
            <person name="Gonzalez J."/>
            <person name="Henrissat B."/>
            <person name="Kuo A."/>
            <person name="Liang C."/>
            <person name="Lipzen A."/>
            <person name="Lutzoni F."/>
            <person name="Magnuson J."/>
            <person name="Mondo S."/>
            <person name="Nolan M."/>
            <person name="Ohm R."/>
            <person name="Pangilinan J."/>
            <person name="Park H.-J."/>
            <person name="Ramirez L."/>
            <person name="Alfaro M."/>
            <person name="Sun H."/>
            <person name="Tritt A."/>
            <person name="Yoshinaga Y."/>
            <person name="Zwiers L.-H."/>
            <person name="Turgeon B."/>
            <person name="Goodwin S."/>
            <person name="Spatafora J."/>
            <person name="Crous P."/>
            <person name="Grigoriev I."/>
        </authorList>
    </citation>
    <scope>NUCLEOTIDE SEQUENCE</scope>
    <source>
        <strain evidence="3">CBS 122368</strain>
    </source>
</reference>
<dbReference type="Proteomes" id="UP000800094">
    <property type="component" value="Unassembled WGS sequence"/>
</dbReference>
<feature type="transmembrane region" description="Helical" evidence="2">
    <location>
        <begin position="177"/>
        <end position="201"/>
    </location>
</feature>
<dbReference type="RefSeq" id="XP_033678676.1">
    <property type="nucleotide sequence ID" value="XM_033835895.1"/>
</dbReference>
<feature type="transmembrane region" description="Helical" evidence="2">
    <location>
        <begin position="36"/>
        <end position="56"/>
    </location>
</feature>
<accession>A0A6A6I121</accession>
<dbReference type="EMBL" id="ML987204">
    <property type="protein sequence ID" value="KAF2243672.1"/>
    <property type="molecule type" value="Genomic_DNA"/>
</dbReference>
<feature type="transmembrane region" description="Helical" evidence="2">
    <location>
        <begin position="148"/>
        <end position="165"/>
    </location>
</feature>
<organism evidence="3 4">
    <name type="scientific">Trematosphaeria pertusa</name>
    <dbReference type="NCBI Taxonomy" id="390896"/>
    <lineage>
        <taxon>Eukaryota</taxon>
        <taxon>Fungi</taxon>
        <taxon>Dikarya</taxon>
        <taxon>Ascomycota</taxon>
        <taxon>Pezizomycotina</taxon>
        <taxon>Dothideomycetes</taxon>
        <taxon>Pleosporomycetidae</taxon>
        <taxon>Pleosporales</taxon>
        <taxon>Massarineae</taxon>
        <taxon>Trematosphaeriaceae</taxon>
        <taxon>Trematosphaeria</taxon>
    </lineage>
</organism>
<keyword evidence="2" id="KW-1133">Transmembrane helix</keyword>
<sequence length="394" mass="45170">MAPPGFAPPGYTKEGIPTRYMNKPAPPPGVDTNGRAYLVFFGYLSLCFSLTVFIILKLVKSYTRLSKSTTARPPPRGYVRLFAGLAAGSLLTTWWYMLQYFRTSYQAWLMWRSYYDLEPHQRHWGLWLKETSLFKEAWEIAIVGNARYWWTHQIFFFACGLGLYLEQKGIRRGIKHTWAFMLLGQIVAISFATNLFLLALLLSPPPPPPPSSAGIYRKKWLGPWLISLLTIIAAEWPAYMLADEHYWYHRTQFVSMLLTPHIALLILPFARAIIPEKYLTDSNVELVGDVYRYLWVATIVGGGMMFVRVTGLAWSYSGVWGIYDQLWEHPAVSSVAFDVIFCWISWYMWWKIQRQSGKDVPGAEEADKEGEWVAESSGTTAAGAREDDSGVRRR</sequence>
<keyword evidence="4" id="KW-1185">Reference proteome</keyword>
<protein>
    <submittedName>
        <fullName evidence="3">Uncharacterized protein</fullName>
    </submittedName>
</protein>
<gene>
    <name evidence="3" type="ORF">BU26DRAFT_609022</name>
</gene>
<proteinExistence type="predicted"/>
<evidence type="ECO:0000313" key="3">
    <source>
        <dbReference type="EMBL" id="KAF2243672.1"/>
    </source>
</evidence>
<feature type="transmembrane region" description="Helical" evidence="2">
    <location>
        <begin position="77"/>
        <end position="97"/>
    </location>
</feature>
<feature type="transmembrane region" description="Helical" evidence="2">
    <location>
        <begin position="294"/>
        <end position="319"/>
    </location>
</feature>
<name>A0A6A6I121_9PLEO</name>
<feature type="transmembrane region" description="Helical" evidence="2">
    <location>
        <begin position="253"/>
        <end position="274"/>
    </location>
</feature>
<evidence type="ECO:0000313" key="4">
    <source>
        <dbReference type="Proteomes" id="UP000800094"/>
    </source>
</evidence>
<dbReference type="GeneID" id="54589225"/>
<keyword evidence="2" id="KW-0812">Transmembrane</keyword>
<feature type="transmembrane region" description="Helical" evidence="2">
    <location>
        <begin position="221"/>
        <end position="241"/>
    </location>
</feature>
<evidence type="ECO:0000256" key="1">
    <source>
        <dbReference type="SAM" id="MobiDB-lite"/>
    </source>
</evidence>
<evidence type="ECO:0000256" key="2">
    <source>
        <dbReference type="SAM" id="Phobius"/>
    </source>
</evidence>
<dbReference type="OrthoDB" id="2126185at2759"/>
<keyword evidence="2" id="KW-0472">Membrane</keyword>
<feature type="region of interest" description="Disordered" evidence="1">
    <location>
        <begin position="360"/>
        <end position="394"/>
    </location>
</feature>
<dbReference type="AlphaFoldDB" id="A0A6A6I121"/>